<gene>
    <name evidence="1" type="ORF">FOXYS1_9644</name>
</gene>
<reference evidence="1" key="1">
    <citation type="submission" date="2020-02" db="EMBL/GenBank/DDBJ databases">
        <title>Identification and distribution of gene clusters putatively required for synthesis of sphingolipid metabolism inhibitors in phylogenetically diverse species of the filamentous fungus Fusarium.</title>
        <authorList>
            <person name="Kim H.-S."/>
            <person name="Busman M."/>
            <person name="Brown D.W."/>
            <person name="Divon H."/>
            <person name="Uhlig S."/>
            <person name="Proctor R.H."/>
        </authorList>
    </citation>
    <scope>NUCLEOTIDE SEQUENCE [LARGE SCALE GENOMIC DNA]</scope>
    <source>
        <strain evidence="1">NRRL 39464</strain>
    </source>
</reference>
<dbReference type="Proteomes" id="UP000558688">
    <property type="component" value="Unassembled WGS sequence"/>
</dbReference>
<organism evidence="1 2">
    <name type="scientific">Fusarium oxysporum</name>
    <name type="common">Fusarium vascular wilt</name>
    <dbReference type="NCBI Taxonomy" id="5507"/>
    <lineage>
        <taxon>Eukaryota</taxon>
        <taxon>Fungi</taxon>
        <taxon>Dikarya</taxon>
        <taxon>Ascomycota</taxon>
        <taxon>Pezizomycotina</taxon>
        <taxon>Sordariomycetes</taxon>
        <taxon>Hypocreomycetidae</taxon>
        <taxon>Hypocreales</taxon>
        <taxon>Nectriaceae</taxon>
        <taxon>Fusarium</taxon>
        <taxon>Fusarium oxysporum species complex</taxon>
    </lineage>
</organism>
<protein>
    <submittedName>
        <fullName evidence="1">Uncharacterized protein</fullName>
    </submittedName>
</protein>
<evidence type="ECO:0000313" key="2">
    <source>
        <dbReference type="Proteomes" id="UP000558688"/>
    </source>
</evidence>
<accession>A0A8H5A7X0</accession>
<proteinExistence type="predicted"/>
<dbReference type="EMBL" id="JAAFOW010001664">
    <property type="protein sequence ID" value="KAF5259735.1"/>
    <property type="molecule type" value="Genomic_DNA"/>
</dbReference>
<name>A0A8H5A7X0_FUSOX</name>
<evidence type="ECO:0000313" key="1">
    <source>
        <dbReference type="EMBL" id="KAF5259735.1"/>
    </source>
</evidence>
<comment type="caution">
    <text evidence="1">The sequence shown here is derived from an EMBL/GenBank/DDBJ whole genome shotgun (WGS) entry which is preliminary data.</text>
</comment>
<sequence>MARLTTRSTTMSVDVAMRKAAMAMTMDTLESLVSRRTDSSPAMGFRLCDVDTTNRQKIRADAGGRSGADGKGTLTDLVLDAKQPNDLEDLGCNVLAIF</sequence>
<dbReference type="AlphaFoldDB" id="A0A8H5A7X0"/>